<dbReference type="InterPro" id="IPR040521">
    <property type="entry name" value="KDZ"/>
</dbReference>
<dbReference type="Proteomes" id="UP001194468">
    <property type="component" value="Unassembled WGS sequence"/>
</dbReference>
<reference evidence="1" key="2">
    <citation type="journal article" date="2020" name="Nat. Commun.">
        <title>Large-scale genome sequencing of mycorrhizal fungi provides insights into the early evolution of symbiotic traits.</title>
        <authorList>
            <person name="Miyauchi S."/>
            <person name="Kiss E."/>
            <person name="Kuo A."/>
            <person name="Drula E."/>
            <person name="Kohler A."/>
            <person name="Sanchez-Garcia M."/>
            <person name="Morin E."/>
            <person name="Andreopoulos B."/>
            <person name="Barry K.W."/>
            <person name="Bonito G."/>
            <person name="Buee M."/>
            <person name="Carver A."/>
            <person name="Chen C."/>
            <person name="Cichocki N."/>
            <person name="Clum A."/>
            <person name="Culley D."/>
            <person name="Crous P.W."/>
            <person name="Fauchery L."/>
            <person name="Girlanda M."/>
            <person name="Hayes R.D."/>
            <person name="Keri Z."/>
            <person name="LaButti K."/>
            <person name="Lipzen A."/>
            <person name="Lombard V."/>
            <person name="Magnuson J."/>
            <person name="Maillard F."/>
            <person name="Murat C."/>
            <person name="Nolan M."/>
            <person name="Ohm R.A."/>
            <person name="Pangilinan J."/>
            <person name="Pereira M.F."/>
            <person name="Perotto S."/>
            <person name="Peter M."/>
            <person name="Pfister S."/>
            <person name="Riley R."/>
            <person name="Sitrit Y."/>
            <person name="Stielow J.B."/>
            <person name="Szollosi G."/>
            <person name="Zifcakova L."/>
            <person name="Stursova M."/>
            <person name="Spatafora J.W."/>
            <person name="Tedersoo L."/>
            <person name="Vaario L.M."/>
            <person name="Yamada A."/>
            <person name="Yan M."/>
            <person name="Wang P."/>
            <person name="Xu J."/>
            <person name="Bruns T."/>
            <person name="Baldrian P."/>
            <person name="Vilgalys R."/>
            <person name="Dunand C."/>
            <person name="Henrissat B."/>
            <person name="Grigoriev I.V."/>
            <person name="Hibbett D."/>
            <person name="Nagy L.G."/>
            <person name="Martin F.M."/>
        </authorList>
    </citation>
    <scope>NUCLEOTIDE SEQUENCE</scope>
    <source>
        <strain evidence="1">BED1</strain>
    </source>
</reference>
<protein>
    <submittedName>
        <fullName evidence="1">Uncharacterized protein</fullName>
    </submittedName>
</protein>
<accession>A0AAD4GBK6</accession>
<evidence type="ECO:0000313" key="2">
    <source>
        <dbReference type="Proteomes" id="UP001194468"/>
    </source>
</evidence>
<name>A0AAD4GBK6_BOLED</name>
<comment type="caution">
    <text evidence="1">The sequence shown here is derived from an EMBL/GenBank/DDBJ whole genome shotgun (WGS) entry which is preliminary data.</text>
</comment>
<dbReference type="AlphaFoldDB" id="A0AAD4GBK6"/>
<dbReference type="Pfam" id="PF18758">
    <property type="entry name" value="KDZ"/>
    <property type="match status" value="1"/>
</dbReference>
<reference evidence="1" key="1">
    <citation type="submission" date="2019-10" db="EMBL/GenBank/DDBJ databases">
        <authorList>
            <consortium name="DOE Joint Genome Institute"/>
            <person name="Kuo A."/>
            <person name="Miyauchi S."/>
            <person name="Kiss E."/>
            <person name="Drula E."/>
            <person name="Kohler A."/>
            <person name="Sanchez-Garcia M."/>
            <person name="Andreopoulos B."/>
            <person name="Barry K.W."/>
            <person name="Bonito G."/>
            <person name="Buee M."/>
            <person name="Carver A."/>
            <person name="Chen C."/>
            <person name="Cichocki N."/>
            <person name="Clum A."/>
            <person name="Culley D."/>
            <person name="Crous P.W."/>
            <person name="Fauchery L."/>
            <person name="Girlanda M."/>
            <person name="Hayes R."/>
            <person name="Keri Z."/>
            <person name="LaButti K."/>
            <person name="Lipzen A."/>
            <person name="Lombard V."/>
            <person name="Magnuson J."/>
            <person name="Maillard F."/>
            <person name="Morin E."/>
            <person name="Murat C."/>
            <person name="Nolan M."/>
            <person name="Ohm R."/>
            <person name="Pangilinan J."/>
            <person name="Pereira M."/>
            <person name="Perotto S."/>
            <person name="Peter M."/>
            <person name="Riley R."/>
            <person name="Sitrit Y."/>
            <person name="Stielow B."/>
            <person name="Szollosi G."/>
            <person name="Zifcakova L."/>
            <person name="Stursova M."/>
            <person name="Spatafora J.W."/>
            <person name="Tedersoo L."/>
            <person name="Vaario L.-M."/>
            <person name="Yamada A."/>
            <person name="Yan M."/>
            <person name="Wang P."/>
            <person name="Xu J."/>
            <person name="Bruns T."/>
            <person name="Baldrian P."/>
            <person name="Vilgalys R."/>
            <person name="Henrissat B."/>
            <person name="Grigoriev I.V."/>
            <person name="Hibbett D."/>
            <person name="Nagy L.G."/>
            <person name="Martin F.M."/>
        </authorList>
    </citation>
    <scope>NUCLEOTIDE SEQUENCE</scope>
    <source>
        <strain evidence="1">BED1</strain>
    </source>
</reference>
<gene>
    <name evidence="1" type="ORF">L210DRAFT_3408410</name>
</gene>
<keyword evidence="2" id="KW-1185">Reference proteome</keyword>
<feature type="non-terminal residue" evidence="1">
    <location>
        <position position="152"/>
    </location>
</feature>
<evidence type="ECO:0000313" key="1">
    <source>
        <dbReference type="EMBL" id="KAF8435932.1"/>
    </source>
</evidence>
<dbReference type="EMBL" id="WHUW01000023">
    <property type="protein sequence ID" value="KAF8435932.1"/>
    <property type="molecule type" value="Genomic_DNA"/>
</dbReference>
<organism evidence="1 2">
    <name type="scientific">Boletus edulis BED1</name>
    <dbReference type="NCBI Taxonomy" id="1328754"/>
    <lineage>
        <taxon>Eukaryota</taxon>
        <taxon>Fungi</taxon>
        <taxon>Dikarya</taxon>
        <taxon>Basidiomycota</taxon>
        <taxon>Agaricomycotina</taxon>
        <taxon>Agaricomycetes</taxon>
        <taxon>Agaricomycetidae</taxon>
        <taxon>Boletales</taxon>
        <taxon>Boletineae</taxon>
        <taxon>Boletaceae</taxon>
        <taxon>Boletoideae</taxon>
        <taxon>Boletus</taxon>
    </lineage>
</organism>
<sequence length="152" mass="17420">IDANFRLKQRAVSQDAVDPSLSKGWSYFMEEEPYKLYLHDPQKSTCTSHDAVNAADTKSAKGLTATSVGSICCARHEMKFPRGVGDLQKGECYTNIDYLFFSVLWNTTLKSFNVSYDITCQWTRHLWECMNTLLCYSRYLPSTICYTFPTPH</sequence>
<proteinExistence type="predicted"/>